<comment type="caution">
    <text evidence="1">The sequence shown here is derived from an EMBL/GenBank/DDBJ whole genome shotgun (WGS) entry which is preliminary data.</text>
</comment>
<dbReference type="AlphaFoldDB" id="A0AAD7EFH1"/>
<dbReference type="InterPro" id="IPR032675">
    <property type="entry name" value="LRR_dom_sf"/>
</dbReference>
<organism evidence="1 2">
    <name type="scientific">Mycena albidolilacea</name>
    <dbReference type="NCBI Taxonomy" id="1033008"/>
    <lineage>
        <taxon>Eukaryota</taxon>
        <taxon>Fungi</taxon>
        <taxon>Dikarya</taxon>
        <taxon>Basidiomycota</taxon>
        <taxon>Agaricomycotina</taxon>
        <taxon>Agaricomycetes</taxon>
        <taxon>Agaricomycetidae</taxon>
        <taxon>Agaricales</taxon>
        <taxon>Marasmiineae</taxon>
        <taxon>Mycenaceae</taxon>
        <taxon>Mycena</taxon>
    </lineage>
</organism>
<evidence type="ECO:0000313" key="1">
    <source>
        <dbReference type="EMBL" id="KAJ7318952.1"/>
    </source>
</evidence>
<gene>
    <name evidence="1" type="ORF">DFH08DRAFT_392336</name>
</gene>
<evidence type="ECO:0000313" key="2">
    <source>
        <dbReference type="Proteomes" id="UP001218218"/>
    </source>
</evidence>
<sequence length="297" mass="33479">MIHKLLVPTSNSLARKSMASDPCFPVELEREIFETAALLHPVTIPSLLRVARRVLVWIEPLFYRVINTDSQAIYSAVKQAMRTKEADFFRQSVRHICLGARENDFEALLRLCLDLVSFAYISPQGCPELLEMLKDARGIQRWSGSLEDLFGDPSAIDLGLPIFRTVTHLDVFDDVNANTILSAQLCASLIALPALTHLCLNRSVTVEILRRLLQECAHLQVLVAMWSGRIQAMGMVATHRRAGIVDVRYVVAVCDNYWADWDVGARGGTDFWAASDVFVARKRRGEIEESCHLLEKW</sequence>
<keyword evidence="2" id="KW-1185">Reference proteome</keyword>
<dbReference type="Gene3D" id="3.80.10.10">
    <property type="entry name" value="Ribonuclease Inhibitor"/>
    <property type="match status" value="1"/>
</dbReference>
<reference evidence="1" key="1">
    <citation type="submission" date="2023-03" db="EMBL/GenBank/DDBJ databases">
        <title>Massive genome expansion in bonnet fungi (Mycena s.s.) driven by repeated elements and novel gene families across ecological guilds.</title>
        <authorList>
            <consortium name="Lawrence Berkeley National Laboratory"/>
            <person name="Harder C.B."/>
            <person name="Miyauchi S."/>
            <person name="Viragh M."/>
            <person name="Kuo A."/>
            <person name="Thoen E."/>
            <person name="Andreopoulos B."/>
            <person name="Lu D."/>
            <person name="Skrede I."/>
            <person name="Drula E."/>
            <person name="Henrissat B."/>
            <person name="Morin E."/>
            <person name="Kohler A."/>
            <person name="Barry K."/>
            <person name="LaButti K."/>
            <person name="Morin E."/>
            <person name="Salamov A."/>
            <person name="Lipzen A."/>
            <person name="Mereny Z."/>
            <person name="Hegedus B."/>
            <person name="Baldrian P."/>
            <person name="Stursova M."/>
            <person name="Weitz H."/>
            <person name="Taylor A."/>
            <person name="Grigoriev I.V."/>
            <person name="Nagy L.G."/>
            <person name="Martin F."/>
            <person name="Kauserud H."/>
        </authorList>
    </citation>
    <scope>NUCLEOTIDE SEQUENCE</scope>
    <source>
        <strain evidence="1">CBHHK002</strain>
    </source>
</reference>
<protein>
    <submittedName>
        <fullName evidence="1">Uncharacterized protein</fullName>
    </submittedName>
</protein>
<accession>A0AAD7EFH1</accession>
<proteinExistence type="predicted"/>
<dbReference type="Proteomes" id="UP001218218">
    <property type="component" value="Unassembled WGS sequence"/>
</dbReference>
<name>A0AAD7EFH1_9AGAR</name>
<dbReference type="EMBL" id="JARIHO010000055">
    <property type="protein sequence ID" value="KAJ7318952.1"/>
    <property type="molecule type" value="Genomic_DNA"/>
</dbReference>